<dbReference type="Proteomes" id="UP000184267">
    <property type="component" value="Unassembled WGS sequence"/>
</dbReference>
<feature type="transmembrane region" description="Helical" evidence="2">
    <location>
        <begin position="12"/>
        <end position="33"/>
    </location>
</feature>
<comment type="caution">
    <text evidence="3">The sequence shown here is derived from an EMBL/GenBank/DDBJ whole genome shotgun (WGS) entry which is preliminary data.</text>
</comment>
<dbReference type="OrthoDB" id="10589862at2759"/>
<keyword evidence="2" id="KW-1133">Transmembrane helix</keyword>
<feature type="region of interest" description="Disordered" evidence="1">
    <location>
        <begin position="61"/>
        <end position="82"/>
    </location>
</feature>
<organism evidence="3 4">
    <name type="scientific">Trametes pubescens</name>
    <name type="common">White-rot fungus</name>
    <dbReference type="NCBI Taxonomy" id="154538"/>
    <lineage>
        <taxon>Eukaryota</taxon>
        <taxon>Fungi</taxon>
        <taxon>Dikarya</taxon>
        <taxon>Basidiomycota</taxon>
        <taxon>Agaricomycotina</taxon>
        <taxon>Agaricomycetes</taxon>
        <taxon>Polyporales</taxon>
        <taxon>Polyporaceae</taxon>
        <taxon>Trametes</taxon>
    </lineage>
</organism>
<dbReference type="EMBL" id="MNAD01000585">
    <property type="protein sequence ID" value="OJT11737.1"/>
    <property type="molecule type" value="Genomic_DNA"/>
</dbReference>
<proteinExistence type="predicted"/>
<gene>
    <name evidence="3" type="ORF">TRAPUB_11746</name>
</gene>
<reference evidence="3 4" key="1">
    <citation type="submission" date="2016-10" db="EMBL/GenBank/DDBJ databases">
        <title>Genome sequence of the basidiomycete white-rot fungus Trametes pubescens.</title>
        <authorList>
            <person name="Makela M.R."/>
            <person name="Granchi Z."/>
            <person name="Peng M."/>
            <person name="De Vries R.P."/>
            <person name="Grigoriev I."/>
            <person name="Riley R."/>
            <person name="Hilden K."/>
        </authorList>
    </citation>
    <scope>NUCLEOTIDE SEQUENCE [LARGE SCALE GENOMIC DNA]</scope>
    <source>
        <strain evidence="3 4">FBCC735</strain>
    </source>
</reference>
<keyword evidence="2" id="KW-0812">Transmembrane</keyword>
<evidence type="ECO:0000313" key="3">
    <source>
        <dbReference type="EMBL" id="OJT11737.1"/>
    </source>
</evidence>
<evidence type="ECO:0000256" key="1">
    <source>
        <dbReference type="SAM" id="MobiDB-lite"/>
    </source>
</evidence>
<accession>A0A1M2VVU8</accession>
<protein>
    <submittedName>
        <fullName evidence="3">Uncharacterized protein</fullName>
    </submittedName>
</protein>
<name>A0A1M2VVU8_TRAPU</name>
<dbReference type="AlphaFoldDB" id="A0A1M2VVU8"/>
<keyword evidence="4" id="KW-1185">Reference proteome</keyword>
<evidence type="ECO:0000256" key="2">
    <source>
        <dbReference type="SAM" id="Phobius"/>
    </source>
</evidence>
<sequence>METLILDLGTTVTILAAVLAIIPFPNVFAGWFCKLVPTMRSPGPPRAWATSMPRSRPRAACSAATDPIGTPPTPSPWTGVRTGRERDANTLEVLAKGSGWGRYSVAHLQCCGWRVRRLDRKLDAVTKKLHFGDQCTDRPVIGLLQTRLDAALNPPSKPDEASTN</sequence>
<keyword evidence="2" id="KW-0472">Membrane</keyword>
<evidence type="ECO:0000313" key="4">
    <source>
        <dbReference type="Proteomes" id="UP000184267"/>
    </source>
</evidence>